<accession>A0A942UY34</accession>
<evidence type="ECO:0000256" key="5">
    <source>
        <dbReference type="ARBA" id="ARBA00022490"/>
    </source>
</evidence>
<gene>
    <name evidence="14" type="ORF">GOQ27_04620</name>
</gene>
<evidence type="ECO:0000256" key="11">
    <source>
        <dbReference type="ARBA" id="ARBA00025174"/>
    </source>
</evidence>
<dbReference type="Proteomes" id="UP000724672">
    <property type="component" value="Unassembled WGS sequence"/>
</dbReference>
<comment type="caution">
    <text evidence="14">The sequence shown here is derived from an EMBL/GenBank/DDBJ whole genome shotgun (WGS) entry which is preliminary data.</text>
</comment>
<evidence type="ECO:0000256" key="9">
    <source>
        <dbReference type="ARBA" id="ARBA00022898"/>
    </source>
</evidence>
<evidence type="ECO:0000256" key="10">
    <source>
        <dbReference type="ARBA" id="ARBA00023277"/>
    </source>
</evidence>
<dbReference type="FunFam" id="3.40.50.2000:FF:000153">
    <property type="entry name" value="Alpha-1,4 glucan phosphorylase"/>
    <property type="match status" value="1"/>
</dbReference>
<evidence type="ECO:0000256" key="13">
    <source>
        <dbReference type="RuleBase" id="RU000587"/>
    </source>
</evidence>
<evidence type="ECO:0000256" key="3">
    <source>
        <dbReference type="ARBA" id="ARBA00004496"/>
    </source>
</evidence>
<evidence type="ECO:0000256" key="8">
    <source>
        <dbReference type="ARBA" id="ARBA00022679"/>
    </source>
</evidence>
<reference evidence="14" key="1">
    <citation type="submission" date="2019-12" db="EMBL/GenBank/DDBJ databases">
        <title>Clostridiaceae gen. nov. sp. nov., isolated from sediment in Xinjiang, China.</title>
        <authorList>
            <person name="Zhang R."/>
        </authorList>
    </citation>
    <scope>NUCLEOTIDE SEQUENCE</scope>
    <source>
        <strain evidence="14">D2Q-11</strain>
    </source>
</reference>
<dbReference type="GO" id="GO:0030170">
    <property type="term" value="F:pyridoxal phosphate binding"/>
    <property type="evidence" value="ECO:0007669"/>
    <property type="project" value="InterPro"/>
</dbReference>
<dbReference type="Pfam" id="PF00343">
    <property type="entry name" value="Phosphorylase"/>
    <property type="match status" value="1"/>
</dbReference>
<comment type="function">
    <text evidence="11">Phosphorylase is an important allosteric enzyme in carbohydrate metabolism. Enzymes from different sources differ in their regulatory mechanisms and in their natural substrates. However, all known phosphorylases share catalytic and structural properties.</text>
</comment>
<comment type="subcellular location">
    <subcellularLocation>
        <location evidence="3">Cytoplasm</location>
    </subcellularLocation>
</comment>
<dbReference type="EMBL" id="WSFT01000021">
    <property type="protein sequence ID" value="MBS4537732.1"/>
    <property type="molecule type" value="Genomic_DNA"/>
</dbReference>
<dbReference type="FunFam" id="3.40.50.2000:FF:000003">
    <property type="entry name" value="Alpha-1,4 glucan phosphorylase"/>
    <property type="match status" value="1"/>
</dbReference>
<dbReference type="RefSeq" id="WP_203365662.1">
    <property type="nucleotide sequence ID" value="NZ_WSFT01000021.1"/>
</dbReference>
<dbReference type="PANTHER" id="PTHR11468">
    <property type="entry name" value="GLYCOGEN PHOSPHORYLASE"/>
    <property type="match status" value="1"/>
</dbReference>
<dbReference type="AlphaFoldDB" id="A0A942UY34"/>
<sequence>MFNKVDFKEDILKILKIHFGKSLDNSLSNEKYYAVSKAIMNLITDNWIKTDIKYKEGKEAYYFSAEYLMGRALGNNLINLGLYEDVKEVLNELEIDINNIENLEEDAGLGNGGLGRLAACFMDSSATLSLPVTGYGLRYNYGIFKQEFKNGFQVEKADNWLKHGDPWSVKREEDTVIVDFSDSKVKAVPYDTPIIGYGTNNVNTLRLWQAEPIMEFDFTLFNEQEYDKSVKEKNRAEDITRVLYPNDSKEEGKILRLKQQYLLASASLQDLIREFKLRNIDFSEFPKYHAIQLNDTHPVVAIPELMRLLIDGEGLDWSKAWEITQKTFAYTNHTILSEALEKWYVPLFKKVLPRIYEIITLIDERFVEELKSKNIKEDKIEEMRIISNELIHMAWLAIHGTYTTNGVAQLHTDILKNQELNDWYKLYPNRFQNKTNGITPRRWIALANKELTDFIAELLGQEDWLTDLSMLKELEKYSDDEEILNKFLGIKREKKEQLARYIKEEEGIDINIDSIFDIQIKRLHEYKRQLLNAFHILDLYYRIKENPNMDFVPKTFIFGAKAAPGYFRAKGIIKYINEIAKLINNDPKVNEKIKVVFVHNYRVSYAEKLFPAADVSEQISTAGKEASGTGNMKFMLNGTPTLGTYDGANVEIVEEAGEDNNFIFGARVEEIEEMKKNNSYDPEKYYENIKGLKRVVDTLIDGTFDDEGTGMFEELYDALLKGASWHEPDHYFIFRDFDDYRKSHEEVSNAYKDKLVWAKKCWINMANAGKFNSDRTIRQYAEEIWSINSKRI</sequence>
<keyword evidence="5" id="KW-0963">Cytoplasm</keyword>
<keyword evidence="10 13" id="KW-0119">Carbohydrate metabolism</keyword>
<evidence type="ECO:0000256" key="12">
    <source>
        <dbReference type="PIRSR" id="PIRSR000460-1"/>
    </source>
</evidence>
<evidence type="ECO:0000256" key="4">
    <source>
        <dbReference type="ARBA" id="ARBA00006047"/>
    </source>
</evidence>
<keyword evidence="15" id="KW-1185">Reference proteome</keyword>
<dbReference type="GO" id="GO:0005737">
    <property type="term" value="C:cytoplasm"/>
    <property type="evidence" value="ECO:0007669"/>
    <property type="project" value="UniProtKB-SubCell"/>
</dbReference>
<comment type="similarity">
    <text evidence="4 13">Belongs to the glycogen phosphorylase family.</text>
</comment>
<dbReference type="Gene3D" id="3.40.50.2000">
    <property type="entry name" value="Glycogen Phosphorylase B"/>
    <property type="match status" value="2"/>
</dbReference>
<organism evidence="14 15">
    <name type="scientific">Anaeromonas frigoriresistens</name>
    <dbReference type="NCBI Taxonomy" id="2683708"/>
    <lineage>
        <taxon>Bacteria</taxon>
        <taxon>Bacillati</taxon>
        <taxon>Bacillota</taxon>
        <taxon>Tissierellia</taxon>
        <taxon>Tissierellales</taxon>
        <taxon>Thermohalobacteraceae</taxon>
        <taxon>Anaeromonas</taxon>
    </lineage>
</organism>
<keyword evidence="9 12" id="KW-0663">Pyridoxal phosphate</keyword>
<evidence type="ECO:0000256" key="2">
    <source>
        <dbReference type="ARBA" id="ARBA00001933"/>
    </source>
</evidence>
<dbReference type="InterPro" id="IPR035090">
    <property type="entry name" value="Pyridoxal_P_attach_site"/>
</dbReference>
<dbReference type="InterPro" id="IPR011833">
    <property type="entry name" value="Glycg_phsphrylas"/>
</dbReference>
<keyword evidence="7 13" id="KW-0328">Glycosyltransferase</keyword>
<comment type="cofactor">
    <cofactor evidence="2 13">
        <name>pyridoxal 5'-phosphate</name>
        <dbReference type="ChEBI" id="CHEBI:597326"/>
    </cofactor>
</comment>
<dbReference type="EC" id="2.4.1.1" evidence="13"/>
<dbReference type="PANTHER" id="PTHR11468:SF3">
    <property type="entry name" value="GLYCOGEN PHOSPHORYLASE, LIVER FORM"/>
    <property type="match status" value="1"/>
</dbReference>
<dbReference type="NCBIfam" id="TIGR02093">
    <property type="entry name" value="P_ylase"/>
    <property type="match status" value="1"/>
</dbReference>
<dbReference type="SUPFAM" id="SSF53756">
    <property type="entry name" value="UDP-Glycosyltransferase/glycogen phosphorylase"/>
    <property type="match status" value="1"/>
</dbReference>
<evidence type="ECO:0000313" key="14">
    <source>
        <dbReference type="EMBL" id="MBS4537732.1"/>
    </source>
</evidence>
<dbReference type="GO" id="GO:0005980">
    <property type="term" value="P:glycogen catabolic process"/>
    <property type="evidence" value="ECO:0007669"/>
    <property type="project" value="TreeGrafter"/>
</dbReference>
<dbReference type="CDD" id="cd04300">
    <property type="entry name" value="GT35_Glycogen_Phosphorylase"/>
    <property type="match status" value="1"/>
</dbReference>
<keyword evidence="6" id="KW-0021">Allosteric enzyme</keyword>
<keyword evidence="8 13" id="KW-0808">Transferase</keyword>
<dbReference type="PROSITE" id="PS00102">
    <property type="entry name" value="PHOSPHORYLASE"/>
    <property type="match status" value="1"/>
</dbReference>
<dbReference type="InterPro" id="IPR000811">
    <property type="entry name" value="Glyco_trans_35"/>
</dbReference>
<feature type="modified residue" description="N6-(pyridoxal phosphate)lysine" evidence="12">
    <location>
        <position position="633"/>
    </location>
</feature>
<comment type="function">
    <text evidence="13">Allosteric enzyme that catalyzes the rate-limiting step in glycogen catabolism, the phosphorolytic cleavage of glycogen to produce glucose-1-phosphate, and plays a central role in maintaining cellular and organismal glucose homeostasis.</text>
</comment>
<dbReference type="PIRSF" id="PIRSF000460">
    <property type="entry name" value="Pprylas_GlgP"/>
    <property type="match status" value="1"/>
</dbReference>
<protein>
    <recommendedName>
        <fullName evidence="13">Alpha-1,4 glucan phosphorylase</fullName>
        <ecNumber evidence="13">2.4.1.1</ecNumber>
    </recommendedName>
</protein>
<comment type="catalytic activity">
    <reaction evidence="1 13">
        <text>[(1-&gt;4)-alpha-D-glucosyl](n) + phosphate = [(1-&gt;4)-alpha-D-glucosyl](n-1) + alpha-D-glucose 1-phosphate</text>
        <dbReference type="Rhea" id="RHEA:41732"/>
        <dbReference type="Rhea" id="RHEA-COMP:9584"/>
        <dbReference type="Rhea" id="RHEA-COMP:9586"/>
        <dbReference type="ChEBI" id="CHEBI:15444"/>
        <dbReference type="ChEBI" id="CHEBI:43474"/>
        <dbReference type="ChEBI" id="CHEBI:58601"/>
        <dbReference type="EC" id="2.4.1.1"/>
    </reaction>
</comment>
<evidence type="ECO:0000256" key="7">
    <source>
        <dbReference type="ARBA" id="ARBA00022676"/>
    </source>
</evidence>
<dbReference type="GO" id="GO:0008184">
    <property type="term" value="F:glycogen phosphorylase activity"/>
    <property type="evidence" value="ECO:0007669"/>
    <property type="project" value="InterPro"/>
</dbReference>
<evidence type="ECO:0000313" key="15">
    <source>
        <dbReference type="Proteomes" id="UP000724672"/>
    </source>
</evidence>
<proteinExistence type="inferred from homology"/>
<evidence type="ECO:0000256" key="1">
    <source>
        <dbReference type="ARBA" id="ARBA00001275"/>
    </source>
</evidence>
<evidence type="ECO:0000256" key="6">
    <source>
        <dbReference type="ARBA" id="ARBA00022533"/>
    </source>
</evidence>
<name>A0A942UY34_9FIRM</name>